<dbReference type="PANTHER" id="PTHR33747:SF1">
    <property type="entry name" value="ADENYLATE CYCLASE-ASSOCIATED CAP C-TERMINAL DOMAIN-CONTAINING PROTEIN"/>
    <property type="match status" value="1"/>
</dbReference>
<sequence length="56" mass="6057">MEAERLAQMQQLSHQDDDSAAAAALAAQTGERKVGRNDPCPCGSGKKYKQCHGRLQ</sequence>
<proteinExistence type="predicted"/>
<gene>
    <name evidence="2" type="ORF">EIMP300_80860</name>
</gene>
<dbReference type="Pfam" id="PF02810">
    <property type="entry name" value="SEC-C"/>
    <property type="match status" value="1"/>
</dbReference>
<reference evidence="2 3" key="1">
    <citation type="submission" date="2020-01" db="EMBL/GenBank/DDBJ databases">
        <title>Dynamics of blaIMP-6 dissemination in carbapenem resistant Enterobacteriacea isolated from regional surveillance in Osaka, Japan.</title>
        <authorList>
            <person name="Abe R."/>
            <person name="Akeda Y."/>
            <person name="Sugawara Y."/>
            <person name="Yamamoto N."/>
            <person name="Tomono K."/>
            <person name="Takeuchi D."/>
            <person name="Kawahara R."/>
            <person name="Hamada S."/>
        </authorList>
    </citation>
    <scope>NUCLEOTIDE SEQUENCE [LARGE SCALE GENOMIC DNA]</scope>
    <source>
        <strain evidence="2 3">E300</strain>
    </source>
</reference>
<dbReference type="Gene3D" id="3.10.450.50">
    <property type="match status" value="1"/>
</dbReference>
<dbReference type="PANTHER" id="PTHR33747">
    <property type="entry name" value="UPF0225 PROTEIN SCO1677"/>
    <property type="match status" value="1"/>
</dbReference>
<dbReference type="SUPFAM" id="SSF103642">
    <property type="entry name" value="Sec-C motif"/>
    <property type="match status" value="1"/>
</dbReference>
<feature type="region of interest" description="Disordered" evidence="1">
    <location>
        <begin position="1"/>
        <end position="46"/>
    </location>
</feature>
<accession>A0A8S0G1L7</accession>
<evidence type="ECO:0008006" key="4">
    <source>
        <dbReference type="Google" id="ProtNLM"/>
    </source>
</evidence>
<evidence type="ECO:0000256" key="1">
    <source>
        <dbReference type="SAM" id="MobiDB-lite"/>
    </source>
</evidence>
<organism evidence="2 3">
    <name type="scientific">Escherichia coli</name>
    <dbReference type="NCBI Taxonomy" id="562"/>
    <lineage>
        <taxon>Bacteria</taxon>
        <taxon>Pseudomonadati</taxon>
        <taxon>Pseudomonadota</taxon>
        <taxon>Gammaproteobacteria</taxon>
        <taxon>Enterobacterales</taxon>
        <taxon>Enterobacteriaceae</taxon>
        <taxon>Escherichia</taxon>
    </lineage>
</organism>
<evidence type="ECO:0000313" key="3">
    <source>
        <dbReference type="Proteomes" id="UP000467488"/>
    </source>
</evidence>
<evidence type="ECO:0000313" key="2">
    <source>
        <dbReference type="EMBL" id="BBU86686.1"/>
    </source>
</evidence>
<dbReference type="Proteomes" id="UP000467488">
    <property type="component" value="Chromosome"/>
</dbReference>
<dbReference type="InterPro" id="IPR004027">
    <property type="entry name" value="SEC_C_motif"/>
</dbReference>
<dbReference type="EMBL" id="AP022360">
    <property type="protein sequence ID" value="BBU86686.1"/>
    <property type="molecule type" value="Genomic_DNA"/>
</dbReference>
<dbReference type="AlphaFoldDB" id="A0A8S0G1L7"/>
<protein>
    <recommendedName>
        <fullName evidence="4">Preprotein translocase subunit SecA</fullName>
    </recommendedName>
</protein>
<name>A0A8S0G1L7_ECOLX</name>